<comment type="caution">
    <text evidence="3">The sequence shown here is derived from an EMBL/GenBank/DDBJ whole genome shotgun (WGS) entry which is preliminary data.</text>
</comment>
<gene>
    <name evidence="3" type="ORF">BSTOLATCC_MIC49994</name>
</gene>
<evidence type="ECO:0000313" key="4">
    <source>
        <dbReference type="Proteomes" id="UP001162131"/>
    </source>
</evidence>
<proteinExistence type="predicted"/>
<feature type="compositionally biased region" description="Basic and acidic residues" evidence="2">
    <location>
        <begin position="304"/>
        <end position="314"/>
    </location>
</feature>
<sequence>MSIEKSFNFISKDIEYQATVHAQPREIRITITNLKGGMTWIGNFTESYIEELTRKTGNYMQFPNVVKLLYACLEAKRSNVRADFLSYHDLEHLRNKQSFTSTPPKISNKRYLIISHITEFEKINYPLPLVLQSDRHNPKSEKNEELMELKIANHHLEKENRVLKEELDSTSQENYSLKQELEDLNNKYKGVEAERNQLLEEHERIKKELDNIIGKLEIKCIEKSDLKNMENAVKKQEKEIKMLKEENEKLRNEMEQARISKIERVSPDKEQEEIESQSGSDFDGHVDYPQQAESPEPISPNNDQVDRDSAETRVKQSVSASQNVDQLLSKLTYLCNKYKAK</sequence>
<dbReference type="Proteomes" id="UP001162131">
    <property type="component" value="Unassembled WGS sequence"/>
</dbReference>
<keyword evidence="1" id="KW-0175">Coiled coil</keyword>
<name>A0AAU9K2K0_9CILI</name>
<protein>
    <submittedName>
        <fullName evidence="3">Uncharacterized protein</fullName>
    </submittedName>
</protein>
<accession>A0AAU9K2K0</accession>
<evidence type="ECO:0000256" key="1">
    <source>
        <dbReference type="SAM" id="Coils"/>
    </source>
</evidence>
<evidence type="ECO:0000256" key="2">
    <source>
        <dbReference type="SAM" id="MobiDB-lite"/>
    </source>
</evidence>
<feature type="coiled-coil region" evidence="1">
    <location>
        <begin position="139"/>
        <end position="263"/>
    </location>
</feature>
<evidence type="ECO:0000313" key="3">
    <source>
        <dbReference type="EMBL" id="CAG9329878.1"/>
    </source>
</evidence>
<reference evidence="3" key="1">
    <citation type="submission" date="2021-09" db="EMBL/GenBank/DDBJ databases">
        <authorList>
            <consortium name="AG Swart"/>
            <person name="Singh M."/>
            <person name="Singh A."/>
            <person name="Seah K."/>
            <person name="Emmerich C."/>
        </authorList>
    </citation>
    <scope>NUCLEOTIDE SEQUENCE</scope>
    <source>
        <strain evidence="3">ATCC30299</strain>
    </source>
</reference>
<dbReference type="AlphaFoldDB" id="A0AAU9K2K0"/>
<keyword evidence="4" id="KW-1185">Reference proteome</keyword>
<dbReference type="InterPro" id="IPR049733">
    <property type="entry name" value="CCDC61_N"/>
</dbReference>
<dbReference type="EMBL" id="CAJZBQ010000050">
    <property type="protein sequence ID" value="CAG9329878.1"/>
    <property type="molecule type" value="Genomic_DNA"/>
</dbReference>
<feature type="region of interest" description="Disordered" evidence="2">
    <location>
        <begin position="263"/>
        <end position="322"/>
    </location>
</feature>
<dbReference type="CDD" id="cd22284">
    <property type="entry name" value="HD_CCDC61_N"/>
    <property type="match status" value="1"/>
</dbReference>
<organism evidence="3 4">
    <name type="scientific">Blepharisma stoltei</name>
    <dbReference type="NCBI Taxonomy" id="1481888"/>
    <lineage>
        <taxon>Eukaryota</taxon>
        <taxon>Sar</taxon>
        <taxon>Alveolata</taxon>
        <taxon>Ciliophora</taxon>
        <taxon>Postciliodesmatophora</taxon>
        <taxon>Heterotrichea</taxon>
        <taxon>Heterotrichida</taxon>
        <taxon>Blepharismidae</taxon>
        <taxon>Blepharisma</taxon>
    </lineage>
</organism>